<dbReference type="PROSITE" id="PS00018">
    <property type="entry name" value="EF_HAND_1"/>
    <property type="match status" value="1"/>
</dbReference>
<keyword evidence="4" id="KW-1185">Reference proteome</keyword>
<organism evidence="3 4">
    <name type="scientific">Cymbomonas tetramitiformis</name>
    <dbReference type="NCBI Taxonomy" id="36881"/>
    <lineage>
        <taxon>Eukaryota</taxon>
        <taxon>Viridiplantae</taxon>
        <taxon>Chlorophyta</taxon>
        <taxon>Pyramimonadophyceae</taxon>
        <taxon>Pyramimonadales</taxon>
        <taxon>Pyramimonadaceae</taxon>
        <taxon>Cymbomonas</taxon>
    </lineage>
</organism>
<evidence type="ECO:0000259" key="2">
    <source>
        <dbReference type="PROSITE" id="PS50222"/>
    </source>
</evidence>
<dbReference type="Proteomes" id="UP001190700">
    <property type="component" value="Unassembled WGS sequence"/>
</dbReference>
<gene>
    <name evidence="3" type="ORF">CYMTET_33976</name>
</gene>
<sequence>MIFRLRECYEAVMSFDLKGGCDVMSQLGSSLEDYSEFYQEIDADNSGTISKQEFKDWWVGRGQYKNVAKSFLVEKKQ</sequence>
<dbReference type="PROSITE" id="PS50222">
    <property type="entry name" value="EF_HAND_2"/>
    <property type="match status" value="1"/>
</dbReference>
<dbReference type="GO" id="GO:0005509">
    <property type="term" value="F:calcium ion binding"/>
    <property type="evidence" value="ECO:0007669"/>
    <property type="project" value="InterPro"/>
</dbReference>
<reference evidence="3 4" key="1">
    <citation type="journal article" date="2015" name="Genome Biol. Evol.">
        <title>Comparative Genomics of a Bacterivorous Green Alga Reveals Evolutionary Causalities and Consequences of Phago-Mixotrophic Mode of Nutrition.</title>
        <authorList>
            <person name="Burns J.A."/>
            <person name="Paasch A."/>
            <person name="Narechania A."/>
            <person name="Kim E."/>
        </authorList>
    </citation>
    <scope>NUCLEOTIDE SEQUENCE [LARGE SCALE GENOMIC DNA]</scope>
    <source>
        <strain evidence="3 4">PLY_AMNH</strain>
    </source>
</reference>
<proteinExistence type="predicted"/>
<keyword evidence="1" id="KW-0106">Calcium</keyword>
<evidence type="ECO:0000256" key="1">
    <source>
        <dbReference type="ARBA" id="ARBA00022837"/>
    </source>
</evidence>
<name>A0AAE0FC56_9CHLO</name>
<dbReference type="EMBL" id="LGRX02021224">
    <property type="protein sequence ID" value="KAK3256915.1"/>
    <property type="molecule type" value="Genomic_DNA"/>
</dbReference>
<dbReference type="Pfam" id="PF00036">
    <property type="entry name" value="EF-hand_1"/>
    <property type="match status" value="1"/>
</dbReference>
<comment type="caution">
    <text evidence="3">The sequence shown here is derived from an EMBL/GenBank/DDBJ whole genome shotgun (WGS) entry which is preliminary data.</text>
</comment>
<dbReference type="InterPro" id="IPR011992">
    <property type="entry name" value="EF-hand-dom_pair"/>
</dbReference>
<dbReference type="InterPro" id="IPR018247">
    <property type="entry name" value="EF_Hand_1_Ca_BS"/>
</dbReference>
<feature type="domain" description="EF-hand" evidence="2">
    <location>
        <begin position="29"/>
        <end position="64"/>
    </location>
</feature>
<evidence type="ECO:0000313" key="4">
    <source>
        <dbReference type="Proteomes" id="UP001190700"/>
    </source>
</evidence>
<evidence type="ECO:0000313" key="3">
    <source>
        <dbReference type="EMBL" id="KAK3256915.1"/>
    </source>
</evidence>
<dbReference type="Gene3D" id="1.10.238.10">
    <property type="entry name" value="EF-hand"/>
    <property type="match status" value="1"/>
</dbReference>
<dbReference type="InterPro" id="IPR002048">
    <property type="entry name" value="EF_hand_dom"/>
</dbReference>
<accession>A0AAE0FC56</accession>
<dbReference type="AlphaFoldDB" id="A0AAE0FC56"/>
<protein>
    <recommendedName>
        <fullName evidence="2">EF-hand domain-containing protein</fullName>
    </recommendedName>
</protein>
<dbReference type="SUPFAM" id="SSF47473">
    <property type="entry name" value="EF-hand"/>
    <property type="match status" value="1"/>
</dbReference>